<dbReference type="Pfam" id="PF08281">
    <property type="entry name" value="Sigma70_r4_2"/>
    <property type="match status" value="1"/>
</dbReference>
<dbReference type="PANTHER" id="PTHR43133">
    <property type="entry name" value="RNA POLYMERASE ECF-TYPE SIGMA FACTO"/>
    <property type="match status" value="1"/>
</dbReference>
<accession>A0A4R7K2G9</accession>
<evidence type="ECO:0000313" key="8">
    <source>
        <dbReference type="Proteomes" id="UP000295830"/>
    </source>
</evidence>
<protein>
    <submittedName>
        <fullName evidence="7">RNA polymerase sigma-70 factor (ECF subfamily)</fullName>
    </submittedName>
</protein>
<evidence type="ECO:0000256" key="1">
    <source>
        <dbReference type="ARBA" id="ARBA00010641"/>
    </source>
</evidence>
<feature type="domain" description="RNA polymerase sigma-70 region 2" evidence="5">
    <location>
        <begin position="14"/>
        <end position="82"/>
    </location>
</feature>
<keyword evidence="3" id="KW-0731">Sigma factor</keyword>
<dbReference type="NCBIfam" id="TIGR02937">
    <property type="entry name" value="sigma70-ECF"/>
    <property type="match status" value="1"/>
</dbReference>
<comment type="caution">
    <text evidence="7">The sequence shown here is derived from an EMBL/GenBank/DDBJ whole genome shotgun (WGS) entry which is preliminary data.</text>
</comment>
<evidence type="ECO:0000256" key="2">
    <source>
        <dbReference type="ARBA" id="ARBA00023015"/>
    </source>
</evidence>
<name>A0A4R7K2G9_9GAMM</name>
<dbReference type="Gene3D" id="1.10.10.10">
    <property type="entry name" value="Winged helix-like DNA-binding domain superfamily/Winged helix DNA-binding domain"/>
    <property type="match status" value="1"/>
</dbReference>
<organism evidence="7 8">
    <name type="scientific">Halospina denitrificans</name>
    <dbReference type="NCBI Taxonomy" id="332522"/>
    <lineage>
        <taxon>Bacteria</taxon>
        <taxon>Pseudomonadati</taxon>
        <taxon>Pseudomonadota</taxon>
        <taxon>Gammaproteobacteria</taxon>
        <taxon>Halospina</taxon>
    </lineage>
</organism>
<dbReference type="GO" id="GO:0003677">
    <property type="term" value="F:DNA binding"/>
    <property type="evidence" value="ECO:0007669"/>
    <property type="project" value="InterPro"/>
</dbReference>
<dbReference type="AlphaFoldDB" id="A0A4R7K2G9"/>
<feature type="domain" description="RNA polymerase sigma factor 70 region 4 type 2" evidence="6">
    <location>
        <begin position="122"/>
        <end position="173"/>
    </location>
</feature>
<keyword evidence="4" id="KW-0804">Transcription</keyword>
<dbReference type="InterPro" id="IPR039425">
    <property type="entry name" value="RNA_pol_sigma-70-like"/>
</dbReference>
<dbReference type="Proteomes" id="UP000295830">
    <property type="component" value="Unassembled WGS sequence"/>
</dbReference>
<proteinExistence type="inferred from homology"/>
<evidence type="ECO:0000256" key="3">
    <source>
        <dbReference type="ARBA" id="ARBA00023082"/>
    </source>
</evidence>
<gene>
    <name evidence="7" type="ORF">DES49_0717</name>
</gene>
<comment type="similarity">
    <text evidence="1">Belongs to the sigma-70 factor family. ECF subfamily.</text>
</comment>
<sequence>MFLTRSQAKEFDRLVKPHLRMLYRFACRLTGNPDDAEDLVQEVMLKLYPKTQELREVEDLQPWLNRVLYRCFVDRSRREKRRHEQAFSDLGSDEDHNAFLDRFSGEGLGPLADMENDRARTMIHSALDELAPDQRALIVMYDVEGWPQDDIAEVLDVAPGTIKSRLSRCRARLREIILAKMEP</sequence>
<dbReference type="EMBL" id="SOAX01000001">
    <property type="protein sequence ID" value="TDT44604.1"/>
    <property type="molecule type" value="Genomic_DNA"/>
</dbReference>
<dbReference type="PANTHER" id="PTHR43133:SF25">
    <property type="entry name" value="RNA POLYMERASE SIGMA FACTOR RFAY-RELATED"/>
    <property type="match status" value="1"/>
</dbReference>
<dbReference type="InterPro" id="IPR007627">
    <property type="entry name" value="RNA_pol_sigma70_r2"/>
</dbReference>
<dbReference type="InterPro" id="IPR014284">
    <property type="entry name" value="RNA_pol_sigma-70_dom"/>
</dbReference>
<dbReference type="InterPro" id="IPR013249">
    <property type="entry name" value="RNA_pol_sigma70_r4_t2"/>
</dbReference>
<dbReference type="SUPFAM" id="SSF88659">
    <property type="entry name" value="Sigma3 and sigma4 domains of RNA polymerase sigma factors"/>
    <property type="match status" value="1"/>
</dbReference>
<dbReference type="CDD" id="cd06171">
    <property type="entry name" value="Sigma70_r4"/>
    <property type="match status" value="1"/>
</dbReference>
<dbReference type="InterPro" id="IPR036388">
    <property type="entry name" value="WH-like_DNA-bd_sf"/>
</dbReference>
<dbReference type="InterPro" id="IPR013324">
    <property type="entry name" value="RNA_pol_sigma_r3/r4-like"/>
</dbReference>
<evidence type="ECO:0000259" key="6">
    <source>
        <dbReference type="Pfam" id="PF08281"/>
    </source>
</evidence>
<dbReference type="SUPFAM" id="SSF88946">
    <property type="entry name" value="Sigma2 domain of RNA polymerase sigma factors"/>
    <property type="match status" value="1"/>
</dbReference>
<dbReference type="RefSeq" id="WP_243864849.1">
    <property type="nucleotide sequence ID" value="NZ_SOAX01000001.1"/>
</dbReference>
<evidence type="ECO:0000259" key="5">
    <source>
        <dbReference type="Pfam" id="PF04542"/>
    </source>
</evidence>
<evidence type="ECO:0000313" key="7">
    <source>
        <dbReference type="EMBL" id="TDT44604.1"/>
    </source>
</evidence>
<keyword evidence="8" id="KW-1185">Reference proteome</keyword>
<dbReference type="InterPro" id="IPR013325">
    <property type="entry name" value="RNA_pol_sigma_r2"/>
</dbReference>
<dbReference type="GO" id="GO:0006352">
    <property type="term" value="P:DNA-templated transcription initiation"/>
    <property type="evidence" value="ECO:0007669"/>
    <property type="project" value="InterPro"/>
</dbReference>
<evidence type="ECO:0000256" key="4">
    <source>
        <dbReference type="ARBA" id="ARBA00023163"/>
    </source>
</evidence>
<reference evidence="7 8" key="1">
    <citation type="submission" date="2019-03" db="EMBL/GenBank/DDBJ databases">
        <title>Genomic Encyclopedia of Type Strains, Phase IV (KMG-IV): sequencing the most valuable type-strain genomes for metagenomic binning, comparative biology and taxonomic classification.</title>
        <authorList>
            <person name="Goeker M."/>
        </authorList>
    </citation>
    <scope>NUCLEOTIDE SEQUENCE [LARGE SCALE GENOMIC DNA]</scope>
    <source>
        <strain evidence="7 8">DSM 15505</strain>
    </source>
</reference>
<dbReference type="Gene3D" id="1.10.1740.10">
    <property type="match status" value="1"/>
</dbReference>
<dbReference type="Pfam" id="PF04542">
    <property type="entry name" value="Sigma70_r2"/>
    <property type="match status" value="1"/>
</dbReference>
<dbReference type="GO" id="GO:0016987">
    <property type="term" value="F:sigma factor activity"/>
    <property type="evidence" value="ECO:0007669"/>
    <property type="project" value="UniProtKB-KW"/>
</dbReference>
<keyword evidence="2" id="KW-0805">Transcription regulation</keyword>